<organism evidence="1 2">
    <name type="scientific">Dermacentor silvarum</name>
    <name type="common">Tick</name>
    <dbReference type="NCBI Taxonomy" id="543639"/>
    <lineage>
        <taxon>Eukaryota</taxon>
        <taxon>Metazoa</taxon>
        <taxon>Ecdysozoa</taxon>
        <taxon>Arthropoda</taxon>
        <taxon>Chelicerata</taxon>
        <taxon>Arachnida</taxon>
        <taxon>Acari</taxon>
        <taxon>Parasitiformes</taxon>
        <taxon>Ixodida</taxon>
        <taxon>Ixodoidea</taxon>
        <taxon>Ixodidae</taxon>
        <taxon>Rhipicephalinae</taxon>
        <taxon>Dermacentor</taxon>
    </lineage>
</organism>
<comment type="caution">
    <text evidence="1">The sequence shown here is derived from an EMBL/GenBank/DDBJ whole genome shotgun (WGS) entry which is preliminary data.</text>
</comment>
<dbReference type="EMBL" id="CM023479">
    <property type="protein sequence ID" value="KAH7975004.1"/>
    <property type="molecule type" value="Genomic_DNA"/>
</dbReference>
<keyword evidence="2" id="KW-1185">Reference proteome</keyword>
<evidence type="ECO:0000313" key="2">
    <source>
        <dbReference type="Proteomes" id="UP000821865"/>
    </source>
</evidence>
<dbReference type="Proteomes" id="UP000821865">
    <property type="component" value="Chromosome 10"/>
</dbReference>
<accession>A0ACB8DRK2</accession>
<gene>
    <name evidence="1" type="ORF">HPB49_022623</name>
</gene>
<reference evidence="1" key="1">
    <citation type="submission" date="2020-05" db="EMBL/GenBank/DDBJ databases">
        <title>Large-scale comparative analyses of tick genomes elucidate their genetic diversity and vector capacities.</title>
        <authorList>
            <person name="Jia N."/>
            <person name="Wang J."/>
            <person name="Shi W."/>
            <person name="Du L."/>
            <person name="Sun Y."/>
            <person name="Zhan W."/>
            <person name="Jiang J."/>
            <person name="Wang Q."/>
            <person name="Zhang B."/>
            <person name="Ji P."/>
            <person name="Sakyi L.B."/>
            <person name="Cui X."/>
            <person name="Yuan T."/>
            <person name="Jiang B."/>
            <person name="Yang W."/>
            <person name="Lam T.T.-Y."/>
            <person name="Chang Q."/>
            <person name="Ding S."/>
            <person name="Wang X."/>
            <person name="Zhu J."/>
            <person name="Ruan X."/>
            <person name="Zhao L."/>
            <person name="Wei J."/>
            <person name="Que T."/>
            <person name="Du C."/>
            <person name="Cheng J."/>
            <person name="Dai P."/>
            <person name="Han X."/>
            <person name="Huang E."/>
            <person name="Gao Y."/>
            <person name="Liu J."/>
            <person name="Shao H."/>
            <person name="Ye R."/>
            <person name="Li L."/>
            <person name="Wei W."/>
            <person name="Wang X."/>
            <person name="Wang C."/>
            <person name="Yang T."/>
            <person name="Huo Q."/>
            <person name="Li W."/>
            <person name="Guo W."/>
            <person name="Chen H."/>
            <person name="Zhou L."/>
            <person name="Ni X."/>
            <person name="Tian J."/>
            <person name="Zhou Y."/>
            <person name="Sheng Y."/>
            <person name="Liu T."/>
            <person name="Pan Y."/>
            <person name="Xia L."/>
            <person name="Li J."/>
            <person name="Zhao F."/>
            <person name="Cao W."/>
        </authorList>
    </citation>
    <scope>NUCLEOTIDE SEQUENCE</scope>
    <source>
        <strain evidence="1">Dsil-2018</strain>
    </source>
</reference>
<name>A0ACB8DRK2_DERSI</name>
<proteinExistence type="predicted"/>
<sequence>MLLSAEYFKKLPEELRRVEANALLNHLGFRAVVRLAVFMPESLRVLRELSYLEHYHYYMRAPLCGRGSGCPIWRSPSFMGCLVSWLDERALFALAFRLRRIRVDPPFSFDMIREDVACVPADLAVGNSLADILGLFRKMRTRRTILELRSGPGWHPLSPLSMWPDFDAALRRVRIPQGSLNDSVPANSSIFAFHLSRVAVRFYASMVPLLYSSYEYDREAALDLGRESERLFEGVRRCLEDDWRALSDQDAAGLPLHYGLLDHRAWWLRQWLLEQTLVIELALHAFRELLDLRRTWKLQYRFVTLPDYTSTQLFFMY</sequence>
<evidence type="ECO:0000313" key="1">
    <source>
        <dbReference type="EMBL" id="KAH7975004.1"/>
    </source>
</evidence>
<protein>
    <submittedName>
        <fullName evidence="1">Uncharacterized protein</fullName>
    </submittedName>
</protein>